<reference evidence="1 2" key="1">
    <citation type="submission" date="2018-10" db="EMBL/GenBank/DDBJ databases">
        <title>Isolation, diversity and antifungal activity of actinobacteria from wheat.</title>
        <authorList>
            <person name="Han C."/>
        </authorList>
    </citation>
    <scope>NUCLEOTIDE SEQUENCE [LARGE SCALE GENOMIC DNA]</scope>
    <source>
        <strain evidence="1 2">NEAU-YY642</strain>
    </source>
</reference>
<dbReference type="EMBL" id="RFFJ01000124">
    <property type="protein sequence ID" value="RMI37050.1"/>
    <property type="molecule type" value="Genomic_DNA"/>
</dbReference>
<name>A0A3M2LJT2_9ACTN</name>
<proteinExistence type="predicted"/>
<dbReference type="RefSeq" id="WP_122185284.1">
    <property type="nucleotide sequence ID" value="NZ_RFFJ01000124.1"/>
</dbReference>
<dbReference type="Gene3D" id="3.90.25.10">
    <property type="entry name" value="UDP-galactose 4-epimerase, domain 1"/>
    <property type="match status" value="1"/>
</dbReference>
<dbReference type="AlphaFoldDB" id="A0A3M2LJT2"/>
<dbReference type="InterPro" id="IPR036291">
    <property type="entry name" value="NAD(P)-bd_dom_sf"/>
</dbReference>
<evidence type="ECO:0000313" key="1">
    <source>
        <dbReference type="EMBL" id="RMI37050.1"/>
    </source>
</evidence>
<dbReference type="Gene3D" id="3.40.50.720">
    <property type="entry name" value="NAD(P)-binding Rossmann-like Domain"/>
    <property type="match status" value="1"/>
</dbReference>
<evidence type="ECO:0000313" key="2">
    <source>
        <dbReference type="Proteomes" id="UP000278673"/>
    </source>
</evidence>
<organism evidence="1 2">
    <name type="scientific">Streptomyces triticirhizae</name>
    <dbReference type="NCBI Taxonomy" id="2483353"/>
    <lineage>
        <taxon>Bacteria</taxon>
        <taxon>Bacillati</taxon>
        <taxon>Actinomycetota</taxon>
        <taxon>Actinomycetes</taxon>
        <taxon>Kitasatosporales</taxon>
        <taxon>Streptomycetaceae</taxon>
        <taxon>Streptomyces</taxon>
    </lineage>
</organism>
<dbReference type="InterPro" id="IPR051604">
    <property type="entry name" value="Ergot_Alk_Oxidoreductase"/>
</dbReference>
<dbReference type="Proteomes" id="UP000278673">
    <property type="component" value="Unassembled WGS sequence"/>
</dbReference>
<accession>A0A3M2LJT2</accession>
<dbReference type="PANTHER" id="PTHR43162:SF1">
    <property type="entry name" value="PRESTALK A DIFFERENTIATION PROTEIN A"/>
    <property type="match status" value="1"/>
</dbReference>
<keyword evidence="2" id="KW-1185">Reference proteome</keyword>
<sequence>MTSTNPAGPDPAARPKRRTFSPEYKLRIVAEYDAAPKNEKGAVLRRERLYHSHVKEWRAARDAGALEKLTERAGWFAQNFSEGFLLDIVLSGKIRLPAGDGAATFVDAEDIAAVAVAALTEDRHVGEVYELSGPRAYTLAEVAGLISEASGRELRYVPLEHDEFVAEMVNEGWPKADAEDFADTVGAIRRGLDSHVSDGVPRALGRQPRDFSLFVKEAAAAGTWRG</sequence>
<dbReference type="SUPFAM" id="SSF51735">
    <property type="entry name" value="NAD(P)-binding Rossmann-fold domains"/>
    <property type="match status" value="1"/>
</dbReference>
<dbReference type="PANTHER" id="PTHR43162">
    <property type="match status" value="1"/>
</dbReference>
<comment type="caution">
    <text evidence="1">The sequence shown here is derived from an EMBL/GenBank/DDBJ whole genome shotgun (WGS) entry which is preliminary data.</text>
</comment>
<gene>
    <name evidence="1" type="ORF">EBN88_19990</name>
</gene>
<protein>
    <submittedName>
        <fullName evidence="1">Uncharacterized protein</fullName>
    </submittedName>
</protein>